<keyword evidence="4" id="KW-1185">Reference proteome</keyword>
<gene>
    <name evidence="3" type="ORF">SAMN06297387_11642</name>
</gene>
<dbReference type="AlphaFoldDB" id="A0A286E092"/>
<dbReference type="RefSeq" id="WP_097232757.1">
    <property type="nucleotide sequence ID" value="NZ_OCNE01000016.1"/>
</dbReference>
<dbReference type="EMBL" id="OCNE01000016">
    <property type="protein sequence ID" value="SOD64318.1"/>
    <property type="molecule type" value="Genomic_DNA"/>
</dbReference>
<keyword evidence="1" id="KW-1133">Transmembrane helix</keyword>
<sequence length="192" mass="20907">MGTEKHTGERQATGLWWWAAPSLLLLTGLTVWGVARYPDLPDRIPRHIGPGGVDAWGERGVALAFVPVFVYAGLTVLMIGCAWSALRTTPLDRMPPPESPWAAAAAVSGNRPANAASARRLARALLLCNALLGLAFLPMAWVQWRAEEQEAVAWWLLAGPLLCLVLSLVPPLLAAWRDAGERRALREHRRAA</sequence>
<evidence type="ECO:0000313" key="4">
    <source>
        <dbReference type="Proteomes" id="UP000219072"/>
    </source>
</evidence>
<feature type="transmembrane region" description="Helical" evidence="1">
    <location>
        <begin position="121"/>
        <end position="141"/>
    </location>
</feature>
<keyword evidence="1" id="KW-0812">Transmembrane</keyword>
<keyword evidence="1" id="KW-0472">Membrane</keyword>
<name>A0A286E092_9ACTN</name>
<evidence type="ECO:0000259" key="2">
    <source>
        <dbReference type="Pfam" id="PF07853"/>
    </source>
</evidence>
<feature type="transmembrane region" description="Helical" evidence="1">
    <location>
        <begin position="153"/>
        <end position="176"/>
    </location>
</feature>
<accession>A0A286E092</accession>
<evidence type="ECO:0000313" key="3">
    <source>
        <dbReference type="EMBL" id="SOD64318.1"/>
    </source>
</evidence>
<protein>
    <recommendedName>
        <fullName evidence="2">DUF1648 domain-containing protein</fullName>
    </recommendedName>
</protein>
<feature type="transmembrane region" description="Helical" evidence="1">
    <location>
        <begin position="61"/>
        <end position="86"/>
    </location>
</feature>
<dbReference type="InterPro" id="IPR012867">
    <property type="entry name" value="DUF1648"/>
</dbReference>
<evidence type="ECO:0000256" key="1">
    <source>
        <dbReference type="SAM" id="Phobius"/>
    </source>
</evidence>
<feature type="domain" description="DUF1648" evidence="2">
    <location>
        <begin position="26"/>
        <end position="69"/>
    </location>
</feature>
<dbReference type="OrthoDB" id="4221725at2"/>
<feature type="transmembrane region" description="Helical" evidence="1">
    <location>
        <begin position="15"/>
        <end position="35"/>
    </location>
</feature>
<reference evidence="3 4" key="1">
    <citation type="submission" date="2017-09" db="EMBL/GenBank/DDBJ databases">
        <authorList>
            <person name="Ehlers B."/>
            <person name="Leendertz F.H."/>
        </authorList>
    </citation>
    <scope>NUCLEOTIDE SEQUENCE [LARGE SCALE GENOMIC DNA]</scope>
    <source>
        <strain evidence="3 4">CGMCC 4.7095</strain>
    </source>
</reference>
<dbReference type="Pfam" id="PF07853">
    <property type="entry name" value="DUF1648"/>
    <property type="match status" value="1"/>
</dbReference>
<organism evidence="3 4">
    <name type="scientific">Streptomyces zhaozhouensis</name>
    <dbReference type="NCBI Taxonomy" id="1300267"/>
    <lineage>
        <taxon>Bacteria</taxon>
        <taxon>Bacillati</taxon>
        <taxon>Actinomycetota</taxon>
        <taxon>Actinomycetes</taxon>
        <taxon>Kitasatosporales</taxon>
        <taxon>Streptomycetaceae</taxon>
        <taxon>Streptomyces</taxon>
    </lineage>
</organism>
<proteinExistence type="predicted"/>
<dbReference type="Proteomes" id="UP000219072">
    <property type="component" value="Unassembled WGS sequence"/>
</dbReference>